<feature type="region of interest" description="Disordered" evidence="2">
    <location>
        <begin position="44"/>
        <end position="71"/>
    </location>
</feature>
<dbReference type="EMBL" id="JAACXV010014518">
    <property type="protein sequence ID" value="KAF7266688.1"/>
    <property type="molecule type" value="Genomic_DNA"/>
</dbReference>
<keyword evidence="4" id="KW-1185">Reference proteome</keyword>
<feature type="compositionally biased region" description="Basic and acidic residues" evidence="2">
    <location>
        <begin position="88"/>
        <end position="108"/>
    </location>
</feature>
<evidence type="ECO:0000313" key="3">
    <source>
        <dbReference type="EMBL" id="KAF7266688.1"/>
    </source>
</evidence>
<proteinExistence type="predicted"/>
<protein>
    <submittedName>
        <fullName evidence="3">Uncharacterized protein</fullName>
    </submittedName>
</protein>
<evidence type="ECO:0000256" key="1">
    <source>
        <dbReference type="SAM" id="Coils"/>
    </source>
</evidence>
<sequence length="196" mass="23093">MEKKTGNTNQPNVFERLYSRRHVPNNNTVNSVRRQYEERRQSIANRRESITNPPPHQQTRRRSSTAAHPNVSVFERLYSQRRQLGHKRLTDTEKRNLHIERQREEIRRARATSITRRRRSRSSSFDNDSPISSESNNEILTSDETPTLSRESSFGDFVCRIPMNVCVKEKKNALNSEIKRIQDTVRHQKETGILCH</sequence>
<dbReference type="AlphaFoldDB" id="A0A834HSE4"/>
<feature type="region of interest" description="Disordered" evidence="2">
    <location>
        <begin position="84"/>
        <end position="150"/>
    </location>
</feature>
<accession>A0A834HSE4</accession>
<evidence type="ECO:0000313" key="4">
    <source>
        <dbReference type="Proteomes" id="UP000625711"/>
    </source>
</evidence>
<reference evidence="3" key="1">
    <citation type="submission" date="2020-08" db="EMBL/GenBank/DDBJ databases">
        <title>Genome sequencing and assembly of the red palm weevil Rhynchophorus ferrugineus.</title>
        <authorList>
            <person name="Dias G.B."/>
            <person name="Bergman C.M."/>
            <person name="Manee M."/>
        </authorList>
    </citation>
    <scope>NUCLEOTIDE SEQUENCE</scope>
    <source>
        <strain evidence="3">AA-2017</strain>
        <tissue evidence="3">Whole larva</tissue>
    </source>
</reference>
<organism evidence="3 4">
    <name type="scientific">Rhynchophorus ferrugineus</name>
    <name type="common">Red palm weevil</name>
    <name type="synonym">Curculio ferrugineus</name>
    <dbReference type="NCBI Taxonomy" id="354439"/>
    <lineage>
        <taxon>Eukaryota</taxon>
        <taxon>Metazoa</taxon>
        <taxon>Ecdysozoa</taxon>
        <taxon>Arthropoda</taxon>
        <taxon>Hexapoda</taxon>
        <taxon>Insecta</taxon>
        <taxon>Pterygota</taxon>
        <taxon>Neoptera</taxon>
        <taxon>Endopterygota</taxon>
        <taxon>Coleoptera</taxon>
        <taxon>Polyphaga</taxon>
        <taxon>Cucujiformia</taxon>
        <taxon>Curculionidae</taxon>
        <taxon>Dryophthorinae</taxon>
        <taxon>Rhynchophorus</taxon>
    </lineage>
</organism>
<dbReference type="OrthoDB" id="10671179at2759"/>
<dbReference type="Proteomes" id="UP000625711">
    <property type="component" value="Unassembled WGS sequence"/>
</dbReference>
<name>A0A834HSE4_RHYFE</name>
<comment type="caution">
    <text evidence="3">The sequence shown here is derived from an EMBL/GenBank/DDBJ whole genome shotgun (WGS) entry which is preliminary data.</text>
</comment>
<feature type="compositionally biased region" description="Polar residues" evidence="2">
    <location>
        <begin position="24"/>
        <end position="33"/>
    </location>
</feature>
<feature type="region of interest" description="Disordered" evidence="2">
    <location>
        <begin position="19"/>
        <end position="38"/>
    </location>
</feature>
<feature type="coiled-coil region" evidence="1">
    <location>
        <begin position="164"/>
        <end position="191"/>
    </location>
</feature>
<evidence type="ECO:0000256" key="2">
    <source>
        <dbReference type="SAM" id="MobiDB-lite"/>
    </source>
</evidence>
<gene>
    <name evidence="3" type="ORF">GWI33_020020</name>
</gene>
<keyword evidence="1" id="KW-0175">Coiled coil</keyword>
<feature type="compositionally biased region" description="Polar residues" evidence="2">
    <location>
        <begin position="125"/>
        <end position="150"/>
    </location>
</feature>